<comment type="caution">
    <text evidence="7">The sequence shown here is derived from an EMBL/GenBank/DDBJ whole genome shotgun (WGS) entry which is preliminary data.</text>
</comment>
<feature type="region of interest" description="Disordered" evidence="5">
    <location>
        <begin position="1"/>
        <end position="85"/>
    </location>
</feature>
<organism evidence="7 8">
    <name type="scientific">Streptomyces thermoalcalitolerans</name>
    <dbReference type="NCBI Taxonomy" id="65605"/>
    <lineage>
        <taxon>Bacteria</taxon>
        <taxon>Bacillati</taxon>
        <taxon>Actinomycetota</taxon>
        <taxon>Actinomycetes</taxon>
        <taxon>Kitasatosporales</taxon>
        <taxon>Streptomycetaceae</taxon>
        <taxon>Streptomyces</taxon>
    </lineage>
</organism>
<dbReference type="PANTHER" id="PTHR47359">
    <property type="entry name" value="PEPTIDOGLYCAN DL-ENDOPEPTIDASE CWLO"/>
    <property type="match status" value="1"/>
</dbReference>
<feature type="compositionally biased region" description="Low complexity" evidence="5">
    <location>
        <begin position="220"/>
        <end position="251"/>
    </location>
</feature>
<dbReference type="PANTHER" id="PTHR47359:SF3">
    <property type="entry name" value="NLP_P60 DOMAIN-CONTAINING PROTEIN-RELATED"/>
    <property type="match status" value="1"/>
</dbReference>
<dbReference type="InterPro" id="IPR038765">
    <property type="entry name" value="Papain-like_cys_pep_sf"/>
</dbReference>
<keyword evidence="2" id="KW-0645">Protease</keyword>
<keyword evidence="4" id="KW-0788">Thiol protease</keyword>
<dbReference type="EMBL" id="BAAAHG010000052">
    <property type="protein sequence ID" value="GAA0926444.1"/>
    <property type="molecule type" value="Genomic_DNA"/>
</dbReference>
<name>A0ABN1PDB7_9ACTN</name>
<accession>A0ABN1PDB7</accession>
<proteinExistence type="inferred from homology"/>
<dbReference type="Gene3D" id="3.90.1720.10">
    <property type="entry name" value="endopeptidase domain like (from Nostoc punctiforme)"/>
    <property type="match status" value="1"/>
</dbReference>
<keyword evidence="8" id="KW-1185">Reference proteome</keyword>
<evidence type="ECO:0000256" key="3">
    <source>
        <dbReference type="ARBA" id="ARBA00022801"/>
    </source>
</evidence>
<keyword evidence="3" id="KW-0378">Hydrolase</keyword>
<dbReference type="Pfam" id="PF00877">
    <property type="entry name" value="NLPC_P60"/>
    <property type="match status" value="1"/>
</dbReference>
<sequence>MASHRKAHPAATRATGTRTPAPAADALAAAAPAFRSPGAVLAGNGGRPSPEEIEKKLDYLYRRTGPASRQQASREKQEKGARQRGRVAALLDDVARRTDVFTKARQKLGAFAAAPHRTHDTAAETAALLLAEAPQGYFDQAQVLSRLNARRKSLSDAPAARPAARPVVPSQPPEALRAPEPEPPAEPEYDIAAAKTATQKKLAHARVLLSAAAALKAASEPSAPSGPASSGPAPSEAVPAGSTPSGPAPTGTVPPGPVPAGAMPSGSVPSGTAPAGPASSAPASDSVGASKAEKALAFARAQIGKPYVWGASGPESYDCSGLTQAAWKAAGVTLPRSTLDQAHAGTTVPLTAARPGDLVFFASPSGDVDHVGVYAGDGMVIHAPRPGSYVCQEPIPHDGESSVHHVVRPA</sequence>
<dbReference type="SUPFAM" id="SSF54001">
    <property type="entry name" value="Cysteine proteinases"/>
    <property type="match status" value="1"/>
</dbReference>
<protein>
    <submittedName>
        <fullName evidence="7">C40 family peptidase</fullName>
    </submittedName>
</protein>
<evidence type="ECO:0000259" key="6">
    <source>
        <dbReference type="PROSITE" id="PS51935"/>
    </source>
</evidence>
<feature type="compositionally biased region" description="Low complexity" evidence="5">
    <location>
        <begin position="9"/>
        <end position="33"/>
    </location>
</feature>
<feature type="domain" description="NlpC/P60" evidence="6">
    <location>
        <begin position="289"/>
        <end position="410"/>
    </location>
</feature>
<dbReference type="InterPro" id="IPR000064">
    <property type="entry name" value="NLP_P60_dom"/>
</dbReference>
<feature type="compositionally biased region" description="Basic and acidic residues" evidence="5">
    <location>
        <begin position="72"/>
        <end position="81"/>
    </location>
</feature>
<evidence type="ECO:0000313" key="7">
    <source>
        <dbReference type="EMBL" id="GAA0926444.1"/>
    </source>
</evidence>
<feature type="compositionally biased region" description="Basic and acidic residues" evidence="5">
    <location>
        <begin position="49"/>
        <end position="61"/>
    </location>
</feature>
<feature type="compositionally biased region" description="Low complexity" evidence="5">
    <location>
        <begin position="259"/>
        <end position="286"/>
    </location>
</feature>
<feature type="region of interest" description="Disordered" evidence="5">
    <location>
        <begin position="154"/>
        <end position="202"/>
    </location>
</feature>
<feature type="compositionally biased region" description="Low complexity" evidence="5">
    <location>
        <begin position="190"/>
        <end position="202"/>
    </location>
</feature>
<evidence type="ECO:0000256" key="2">
    <source>
        <dbReference type="ARBA" id="ARBA00022670"/>
    </source>
</evidence>
<feature type="compositionally biased region" description="Low complexity" evidence="5">
    <location>
        <begin position="157"/>
        <end position="178"/>
    </location>
</feature>
<reference evidence="7 8" key="1">
    <citation type="journal article" date="2019" name="Int. J. Syst. Evol. Microbiol.">
        <title>The Global Catalogue of Microorganisms (GCM) 10K type strain sequencing project: providing services to taxonomists for standard genome sequencing and annotation.</title>
        <authorList>
            <consortium name="The Broad Institute Genomics Platform"/>
            <consortium name="The Broad Institute Genome Sequencing Center for Infectious Disease"/>
            <person name="Wu L."/>
            <person name="Ma J."/>
        </authorList>
    </citation>
    <scope>NUCLEOTIDE SEQUENCE [LARGE SCALE GENOMIC DNA]</scope>
    <source>
        <strain evidence="7 8">JCM 10673</strain>
    </source>
</reference>
<evidence type="ECO:0000313" key="8">
    <source>
        <dbReference type="Proteomes" id="UP001501005"/>
    </source>
</evidence>
<gene>
    <name evidence="7" type="ORF">GCM10009549_48130</name>
</gene>
<evidence type="ECO:0000256" key="4">
    <source>
        <dbReference type="ARBA" id="ARBA00022807"/>
    </source>
</evidence>
<evidence type="ECO:0000256" key="5">
    <source>
        <dbReference type="SAM" id="MobiDB-lite"/>
    </source>
</evidence>
<comment type="similarity">
    <text evidence="1">Belongs to the peptidase C40 family.</text>
</comment>
<dbReference type="PROSITE" id="PS51935">
    <property type="entry name" value="NLPC_P60"/>
    <property type="match status" value="1"/>
</dbReference>
<feature type="region of interest" description="Disordered" evidence="5">
    <location>
        <begin position="220"/>
        <end position="286"/>
    </location>
</feature>
<dbReference type="RefSeq" id="WP_344053258.1">
    <property type="nucleotide sequence ID" value="NZ_BAAAHG010000052.1"/>
</dbReference>
<evidence type="ECO:0000256" key="1">
    <source>
        <dbReference type="ARBA" id="ARBA00007074"/>
    </source>
</evidence>
<dbReference type="Proteomes" id="UP001501005">
    <property type="component" value="Unassembled WGS sequence"/>
</dbReference>
<dbReference type="InterPro" id="IPR051794">
    <property type="entry name" value="PG_Endopeptidase_C40"/>
</dbReference>